<evidence type="ECO:0000313" key="3">
    <source>
        <dbReference type="Proteomes" id="UP000188993"/>
    </source>
</evidence>
<dbReference type="EMBL" id="CP019728">
    <property type="protein sequence ID" value="AQS52849.1"/>
    <property type="molecule type" value="Genomic_DNA"/>
</dbReference>
<reference evidence="2 3" key="1">
    <citation type="journal article" date="2014" name="Int. J. Syst. Evol. Microbiol.">
        <title>Jeotgalibaca dankookensis gen. nov., sp. nov., a member of the family Carnobacteriaceae, isolated from seujeot (Korean traditional food).</title>
        <authorList>
            <person name="Lee D.G."/>
            <person name="Trujillo M.E."/>
            <person name="Kang H."/>
            <person name="Ahn T.Y."/>
        </authorList>
    </citation>
    <scope>NUCLEOTIDE SEQUENCE [LARGE SCALE GENOMIC DNA]</scope>
    <source>
        <strain evidence="2 3">EX-07</strain>
    </source>
</reference>
<evidence type="ECO:0000256" key="1">
    <source>
        <dbReference type="SAM" id="Phobius"/>
    </source>
</evidence>
<dbReference type="Proteomes" id="UP000188993">
    <property type="component" value="Chromosome"/>
</dbReference>
<dbReference type="RefSeq" id="WP_062471229.1">
    <property type="nucleotide sequence ID" value="NZ_BBYN01000028.1"/>
</dbReference>
<gene>
    <name evidence="2" type="ORF">BW727_100456</name>
</gene>
<dbReference type="KEGG" id="jda:BW727_100456"/>
<protein>
    <recommendedName>
        <fullName evidence="4">5-bromo-4-chloroindolyl phosphate hydrolysis protein</fullName>
    </recommendedName>
</protein>
<proteinExistence type="predicted"/>
<keyword evidence="1" id="KW-0472">Membrane</keyword>
<dbReference type="AlphaFoldDB" id="A0A1S6IMU0"/>
<keyword evidence="1" id="KW-0812">Transmembrane</keyword>
<evidence type="ECO:0000313" key="2">
    <source>
        <dbReference type="EMBL" id="AQS52849.1"/>
    </source>
</evidence>
<keyword evidence="1" id="KW-1133">Transmembrane helix</keyword>
<accession>A0A1S6IMU0</accession>
<dbReference type="Pfam" id="PF10112">
    <property type="entry name" value="Halogen_Hydrol"/>
    <property type="match status" value="1"/>
</dbReference>
<organism evidence="2 3">
    <name type="scientific">Jeotgalibaca dankookensis</name>
    <dbReference type="NCBI Taxonomy" id="708126"/>
    <lineage>
        <taxon>Bacteria</taxon>
        <taxon>Bacillati</taxon>
        <taxon>Bacillota</taxon>
        <taxon>Bacilli</taxon>
        <taxon>Lactobacillales</taxon>
        <taxon>Carnobacteriaceae</taxon>
        <taxon>Jeotgalibaca</taxon>
    </lineage>
</organism>
<dbReference type="STRING" id="708126.BW727_100456"/>
<feature type="transmembrane region" description="Helical" evidence="1">
    <location>
        <begin position="7"/>
        <end position="27"/>
    </location>
</feature>
<dbReference type="OrthoDB" id="2243657at2"/>
<evidence type="ECO:0008006" key="4">
    <source>
        <dbReference type="Google" id="ProtNLM"/>
    </source>
</evidence>
<keyword evidence="3" id="KW-1185">Reference proteome</keyword>
<sequence>MLASIKNVLYFTITNVICLIALIVLFFGFGFDFFTSLALTFILGAFLYQKEKIKNPNTTHPSLERVSPEKEAFYQVKGLTKDEMNLFRKTMYTARIDIYEIEKNIKKNTKLLAITSRNHTMPVLKDFFRHIVEQPNRLHDVNTFLYTQLPNLKELTSHYIEIDSHLSKTKETYQILAKSAEAIDALCQQIESSYRDFMANDLNRAEIEIELANYGRESDNNTQVVKEPSETEL</sequence>
<name>A0A1S6IMU0_9LACT</name>
<dbReference type="InterPro" id="IPR018770">
    <property type="entry name" value="ChloroindolylP_hydrolase"/>
</dbReference>